<keyword evidence="4 9" id="KW-0408">Iron</keyword>
<dbReference type="InterPro" id="IPR050121">
    <property type="entry name" value="Cytochrome_P450_monoxygenase"/>
</dbReference>
<dbReference type="PROSITE" id="PS00463">
    <property type="entry name" value="ZN2_CY6_FUNGAL_1"/>
    <property type="match status" value="1"/>
</dbReference>
<dbReference type="EMBL" id="LASV01000199">
    <property type="protein sequence ID" value="KKA21161.1"/>
    <property type="molecule type" value="Genomic_DNA"/>
</dbReference>
<dbReference type="InterPro" id="IPR017972">
    <property type="entry name" value="Cyt_P450_CS"/>
</dbReference>
<dbReference type="PROSITE" id="PS50048">
    <property type="entry name" value="ZN2_CY6_FUNGAL_2"/>
    <property type="match status" value="1"/>
</dbReference>
<dbReference type="SMART" id="SM00066">
    <property type="entry name" value="GAL4"/>
    <property type="match status" value="1"/>
</dbReference>
<dbReference type="Pfam" id="PF00067">
    <property type="entry name" value="p450"/>
    <property type="match status" value="1"/>
</dbReference>
<feature type="region of interest" description="Disordered" evidence="10">
    <location>
        <begin position="124"/>
        <end position="143"/>
    </location>
</feature>
<dbReference type="Gene3D" id="1.10.630.10">
    <property type="entry name" value="Cytochrome P450"/>
    <property type="match status" value="1"/>
</dbReference>
<dbReference type="GO" id="GO:0005506">
    <property type="term" value="F:iron ion binding"/>
    <property type="evidence" value="ECO:0007669"/>
    <property type="project" value="InterPro"/>
</dbReference>
<keyword evidence="9" id="KW-0349">Heme</keyword>
<dbReference type="AlphaFoldDB" id="A0A0F4YTL3"/>
<evidence type="ECO:0000256" key="2">
    <source>
        <dbReference type="ARBA" id="ARBA00022723"/>
    </source>
</evidence>
<dbReference type="CDD" id="cd11061">
    <property type="entry name" value="CYP67-like"/>
    <property type="match status" value="1"/>
</dbReference>
<gene>
    <name evidence="13" type="ORF">T310_4814</name>
</gene>
<feature type="binding site" description="axial binding residue" evidence="9">
    <location>
        <position position="1051"/>
    </location>
    <ligand>
        <name>heme</name>
        <dbReference type="ChEBI" id="CHEBI:30413"/>
    </ligand>
    <ligandPart>
        <name>Fe</name>
        <dbReference type="ChEBI" id="CHEBI:18248"/>
    </ligandPart>
</feature>
<dbReference type="GO" id="GO:0000981">
    <property type="term" value="F:DNA-binding transcription factor activity, RNA polymerase II-specific"/>
    <property type="evidence" value="ECO:0007669"/>
    <property type="project" value="InterPro"/>
</dbReference>
<evidence type="ECO:0000256" key="8">
    <source>
        <dbReference type="ARBA" id="ARBA00023242"/>
    </source>
</evidence>
<keyword evidence="3" id="KW-0560">Oxidoreductase</keyword>
<keyword evidence="14" id="KW-1185">Reference proteome</keyword>
<dbReference type="OrthoDB" id="2789670at2759"/>
<keyword evidence="6" id="KW-0238">DNA-binding</keyword>
<dbReference type="GO" id="GO:0004497">
    <property type="term" value="F:monooxygenase activity"/>
    <property type="evidence" value="ECO:0007669"/>
    <property type="project" value="InterPro"/>
</dbReference>
<sequence length="1110" mass="124686">MPAMRQPGCIHCRERHLRCDRAIPACSNCRKARPPLDCVFRGIRIRHSSYSAKARATNVQAGHRPKETVNALSPHVCDSSPPSQLPGLVHVEPAGSSASKALESSIVDSIEPSVTASWAQLSARNRSPSAVTPESLPGANSISSRTTIPGSFDHFENGYTVRSPSLDRSALSVTSPSFAFGHRRHPSSQRMVTNDVERFVFEFYINHAGPWNKAIELLIPLLSPHFAPATDSALLATTVILRMSEQFSELADDAQHHLHGAYCLFATTGEKWSPFHIDVRGVAFWIYLRESIRVCFLNEHGCQFDLGIVDDEKAAASAPEGVWANKISYLIARLCNACWGDFDESVKESMRAEIQTSLEEWKAQLPDTYQPWCFSCKDYEPFPVIKFLSPWHGAQSLFSCSQCICVADSPLLEIAWQQYYTAKVMLAVYASKQREGSSVLTLNQHLEAEIINPARLACAVCFSSDNFGCNINGTHLISWCGQFFTGKEEQRRLAKFLKDFMDKTKWPNKTCYERLEQICPIHDCCSDLKVVLNYQIQTGSASTSYGSWFFLDAFLRVFKKAAMKLFLRQVCSVSYTYRHSLTMSAFVIFLGFVAVVGYTVGRYVVDKKNLRRFPAPSVAGFTPLWLMYHSWLGRRYKAVDAAHRRLDPVVRFSPNHISFTDPTAYKDIYGHGSPILKDEFYSHIAAGNLSMAQTTDKAEHTRKRKALAHVFSAREITAMEPRILETVKKLCRDLQIKSEGKLVAETDLYPTVNGVFDLRPWLNMFSYDAITAMFWSNTYGFLDKGNDLCPSMTSSGQIKQVHAMDSFHSGAAFNVLLAHLPEAWNKLAKILLSYTHGRQAAQNFGGMARYHVVRRLENPPKEADLFSNLPAQPSAKWPTPMPLHELVAESTTMLDAGNDTTQTSLTNCIYQLASNPDKQTKLYKVLMKSISLDDKSKPLVSYSQLQHIPYLRACLDESFRCKPPVAFGLPRRTVSPGATIAGHFIPADTTVSVPLYAVHRNESLFQDALRFVPERWLDDDDELRDGWTTDAQERQNLKDYVLPFSLGGRACIGRNLVYMELSIVIAALVLGFEWELAEPGSELETIERFNCNPKELLVRARVREGVNWLG</sequence>
<protein>
    <recommendedName>
        <fullName evidence="12">Zn(2)-C6 fungal-type domain-containing protein</fullName>
    </recommendedName>
</protein>
<dbReference type="SUPFAM" id="SSF48264">
    <property type="entry name" value="Cytochrome P450"/>
    <property type="match status" value="1"/>
</dbReference>
<dbReference type="Pfam" id="PF00172">
    <property type="entry name" value="Zn_clus"/>
    <property type="match status" value="1"/>
</dbReference>
<evidence type="ECO:0000256" key="10">
    <source>
        <dbReference type="SAM" id="MobiDB-lite"/>
    </source>
</evidence>
<reference evidence="13 14" key="1">
    <citation type="submission" date="2015-04" db="EMBL/GenBank/DDBJ databases">
        <authorList>
            <person name="Heijne W.H."/>
            <person name="Fedorova N.D."/>
            <person name="Nierman W.C."/>
            <person name="Vollebregt A.W."/>
            <person name="Zhao Z."/>
            <person name="Wu L."/>
            <person name="Kumar M."/>
            <person name="Stam H."/>
            <person name="van den Berg M.A."/>
            <person name="Pel H.J."/>
        </authorList>
    </citation>
    <scope>NUCLEOTIDE SEQUENCE [LARGE SCALE GENOMIC DNA]</scope>
    <source>
        <strain evidence="13 14">CBS 393.64</strain>
    </source>
</reference>
<dbReference type="InterPro" id="IPR036864">
    <property type="entry name" value="Zn2-C6_fun-type_DNA-bd_sf"/>
</dbReference>
<comment type="cofactor">
    <cofactor evidence="1 9">
        <name>heme</name>
        <dbReference type="ChEBI" id="CHEBI:30413"/>
    </cofactor>
</comment>
<dbReference type="PRINTS" id="PR00385">
    <property type="entry name" value="P450"/>
</dbReference>
<evidence type="ECO:0000256" key="3">
    <source>
        <dbReference type="ARBA" id="ARBA00023002"/>
    </source>
</evidence>
<dbReference type="PRINTS" id="PR00463">
    <property type="entry name" value="EP450I"/>
</dbReference>
<keyword evidence="2 9" id="KW-0479">Metal-binding</keyword>
<accession>A0A0F4YTL3</accession>
<evidence type="ECO:0000256" key="7">
    <source>
        <dbReference type="ARBA" id="ARBA00023163"/>
    </source>
</evidence>
<keyword evidence="7" id="KW-0804">Transcription</keyword>
<keyword evidence="11" id="KW-0472">Membrane</keyword>
<evidence type="ECO:0000256" key="9">
    <source>
        <dbReference type="PIRSR" id="PIRSR602401-1"/>
    </source>
</evidence>
<dbReference type="PROSITE" id="PS00086">
    <property type="entry name" value="CYTOCHROME_P450"/>
    <property type="match status" value="1"/>
</dbReference>
<evidence type="ECO:0000256" key="5">
    <source>
        <dbReference type="ARBA" id="ARBA00023015"/>
    </source>
</evidence>
<dbReference type="InterPro" id="IPR002401">
    <property type="entry name" value="Cyt_P450_E_grp-I"/>
</dbReference>
<dbReference type="GO" id="GO:0008270">
    <property type="term" value="F:zinc ion binding"/>
    <property type="evidence" value="ECO:0007669"/>
    <property type="project" value="InterPro"/>
</dbReference>
<feature type="transmembrane region" description="Helical" evidence="11">
    <location>
        <begin position="581"/>
        <end position="601"/>
    </location>
</feature>
<dbReference type="Gene3D" id="4.10.240.10">
    <property type="entry name" value="Zn(2)-C6 fungal-type DNA-binding domain"/>
    <property type="match status" value="1"/>
</dbReference>
<name>A0A0F4YTL3_RASE3</name>
<organism evidence="13 14">
    <name type="scientific">Rasamsonia emersonii (strain ATCC 16479 / CBS 393.64 / IMI 116815)</name>
    <dbReference type="NCBI Taxonomy" id="1408163"/>
    <lineage>
        <taxon>Eukaryota</taxon>
        <taxon>Fungi</taxon>
        <taxon>Dikarya</taxon>
        <taxon>Ascomycota</taxon>
        <taxon>Pezizomycotina</taxon>
        <taxon>Eurotiomycetes</taxon>
        <taxon>Eurotiomycetidae</taxon>
        <taxon>Eurotiales</taxon>
        <taxon>Trichocomaceae</taxon>
        <taxon>Rasamsonia</taxon>
    </lineage>
</organism>
<dbReference type="GO" id="GO:0003677">
    <property type="term" value="F:DNA binding"/>
    <property type="evidence" value="ECO:0007669"/>
    <property type="project" value="UniProtKB-KW"/>
</dbReference>
<dbReference type="STRING" id="1408163.A0A0F4YTL3"/>
<dbReference type="PANTHER" id="PTHR24305">
    <property type="entry name" value="CYTOCHROME P450"/>
    <property type="match status" value="1"/>
</dbReference>
<keyword evidence="11" id="KW-0812">Transmembrane</keyword>
<evidence type="ECO:0000313" key="13">
    <source>
        <dbReference type="EMBL" id="KKA21161.1"/>
    </source>
</evidence>
<evidence type="ECO:0000256" key="1">
    <source>
        <dbReference type="ARBA" id="ARBA00001971"/>
    </source>
</evidence>
<keyword evidence="5" id="KW-0805">Transcription regulation</keyword>
<dbReference type="GeneID" id="25317161"/>
<dbReference type="InterPro" id="IPR001128">
    <property type="entry name" value="Cyt_P450"/>
</dbReference>
<dbReference type="InterPro" id="IPR001138">
    <property type="entry name" value="Zn2Cys6_DnaBD"/>
</dbReference>
<comment type="caution">
    <text evidence="13">The sequence shown here is derived from an EMBL/GenBank/DDBJ whole genome shotgun (WGS) entry which is preliminary data.</text>
</comment>
<proteinExistence type="predicted"/>
<dbReference type="InterPro" id="IPR036396">
    <property type="entry name" value="Cyt_P450_sf"/>
</dbReference>
<evidence type="ECO:0000256" key="11">
    <source>
        <dbReference type="SAM" id="Phobius"/>
    </source>
</evidence>
<keyword evidence="11" id="KW-1133">Transmembrane helix</keyword>
<evidence type="ECO:0000259" key="12">
    <source>
        <dbReference type="PROSITE" id="PS50048"/>
    </source>
</evidence>
<dbReference type="SUPFAM" id="SSF57701">
    <property type="entry name" value="Zn2/Cys6 DNA-binding domain"/>
    <property type="match status" value="1"/>
</dbReference>
<dbReference type="GO" id="GO:0016705">
    <property type="term" value="F:oxidoreductase activity, acting on paired donors, with incorporation or reduction of molecular oxygen"/>
    <property type="evidence" value="ECO:0007669"/>
    <property type="project" value="InterPro"/>
</dbReference>
<dbReference type="RefSeq" id="XP_013327773.1">
    <property type="nucleotide sequence ID" value="XM_013472319.1"/>
</dbReference>
<dbReference type="Proteomes" id="UP000053958">
    <property type="component" value="Unassembled WGS sequence"/>
</dbReference>
<evidence type="ECO:0000313" key="14">
    <source>
        <dbReference type="Proteomes" id="UP000053958"/>
    </source>
</evidence>
<evidence type="ECO:0000256" key="6">
    <source>
        <dbReference type="ARBA" id="ARBA00023125"/>
    </source>
</evidence>
<dbReference type="PANTHER" id="PTHR24305:SF172">
    <property type="entry name" value="P450, PUTATIVE (EUROFUNG)-RELATED"/>
    <property type="match status" value="1"/>
</dbReference>
<keyword evidence="8" id="KW-0539">Nucleus</keyword>
<dbReference type="GO" id="GO:0020037">
    <property type="term" value="F:heme binding"/>
    <property type="evidence" value="ECO:0007669"/>
    <property type="project" value="InterPro"/>
</dbReference>
<evidence type="ECO:0000256" key="4">
    <source>
        <dbReference type="ARBA" id="ARBA00023004"/>
    </source>
</evidence>
<feature type="domain" description="Zn(2)-C6 fungal-type" evidence="12">
    <location>
        <begin position="8"/>
        <end position="40"/>
    </location>
</feature>
<dbReference type="CDD" id="cd00067">
    <property type="entry name" value="GAL4"/>
    <property type="match status" value="1"/>
</dbReference>